<comment type="caution">
    <text evidence="1">The sequence shown here is derived from an EMBL/GenBank/DDBJ whole genome shotgun (WGS) entry which is preliminary data.</text>
</comment>
<evidence type="ECO:0000313" key="2">
    <source>
        <dbReference type="Proteomes" id="UP000629468"/>
    </source>
</evidence>
<proteinExistence type="predicted"/>
<dbReference type="EMBL" id="JABXXO010000014">
    <property type="protein sequence ID" value="KAF7761058.1"/>
    <property type="molecule type" value="Genomic_DNA"/>
</dbReference>
<organism evidence="1 2">
    <name type="scientific">Agaricus bisporus var. burnettii</name>
    <dbReference type="NCBI Taxonomy" id="192524"/>
    <lineage>
        <taxon>Eukaryota</taxon>
        <taxon>Fungi</taxon>
        <taxon>Dikarya</taxon>
        <taxon>Basidiomycota</taxon>
        <taxon>Agaricomycotina</taxon>
        <taxon>Agaricomycetes</taxon>
        <taxon>Agaricomycetidae</taxon>
        <taxon>Agaricales</taxon>
        <taxon>Agaricineae</taxon>
        <taxon>Agaricaceae</taxon>
        <taxon>Agaricus</taxon>
    </lineage>
</organism>
<accession>A0A8H7C2X8</accession>
<sequence>MYTFYWAIVPPGVILAGIQRNIQRLRMMRRILINGIYTHAVPRGVTHNCTDFAFNEHSNIIPCHISTSLKAAADWASRISGITFRPHQYLDIQRTIQTQVHPFEAGFKLIGETWEELAFMVIMRSERLPNYKKNNPLPQFEEGEREAMAKPLLERAGVTDYVFRTVHMGI</sequence>
<protein>
    <submittedName>
        <fullName evidence="1">Uncharacterized protein</fullName>
    </submittedName>
</protein>
<dbReference type="AlphaFoldDB" id="A0A8H7C2X8"/>
<gene>
    <name evidence="1" type="ORF">Agabi119p4_10467</name>
</gene>
<evidence type="ECO:0000313" key="1">
    <source>
        <dbReference type="EMBL" id="KAF7761058.1"/>
    </source>
</evidence>
<dbReference type="Proteomes" id="UP000629468">
    <property type="component" value="Unassembled WGS sequence"/>
</dbReference>
<name>A0A8H7C2X8_AGABI</name>
<reference evidence="1 2" key="1">
    <citation type="journal article" name="Sci. Rep.">
        <title>Telomere-to-telomere assembled and centromere annotated genomes of the two main subspecies of the button mushroom Agaricus bisporus reveal especially polymorphic chromosome ends.</title>
        <authorList>
            <person name="Sonnenberg A.S.M."/>
            <person name="Sedaghat-Telgerd N."/>
            <person name="Lavrijssen B."/>
            <person name="Ohm R.A."/>
            <person name="Hendrickx P.M."/>
            <person name="Scholtmeijer K."/>
            <person name="Baars J.J.P."/>
            <person name="van Peer A."/>
        </authorList>
    </citation>
    <scope>NUCLEOTIDE SEQUENCE [LARGE SCALE GENOMIC DNA]</scope>
    <source>
        <strain evidence="1 2">H119_p4</strain>
    </source>
</reference>